<dbReference type="Proteomes" id="UP000004440">
    <property type="component" value="Unassembled WGS sequence"/>
</dbReference>
<sequence length="702" mass="76468">MAIIIPAHAEGTVDAKSFSFEETTIIEFTNTGNVDVSAFRIWLGSDNNFKSFKTENGWIGEKTPQGVIIFTSSSEVIKPGESIKIGIKTDKISSGINWKALDKSDQQIEIGKTIAGELPKPVTISKPVAKSDTTVSEEGVLANSSFRIIPEKPNVGSTIRITGDNFGAAQELDFFINSNKISSFVTNDAGYFITTVKIPENIDADRVDFIIKDKNNQEKSISLRLEEPNNRIPESDNIPLTIVGLPEILHRTDFLEISGTAQPNSAITASVKDPEGKIINTRTAKADAKGNWKLAEPIIVPLDAPFGRYSAIISDGREEKTTSWMIETSKVILIKPITLKFNPGETMKFNGTALPNKSLELILEDPLGIEKTSDIIEIDETGNVEFEYPTIANVDKEGTWTLIAEQDGKREFIYAGLGEIPSIPINIEFDKLNYKSTETAKISLTGKPLDKLTMLIVDPSDKPKIIADNKNTVSITLGQDGKKTYELELSGYSSGAYTAIINKGASKSSEVFTVGLQTGSGVIKIGSTKLDYRPGEAILILGDTKENSLLTLTLSDPDGTVWKTKEIFSDKNGKIADDSLRLPSSAEPGIWIVNAKSGSNFDNVEIEVITSKEEGLVVTVEEGIEISGYGKSLNIKVINAEQTVKMIILNSDGEEIEALSFPSNKEGEIKQPWFIPKGTIPGTYTIKVTDAHNTAETTFTIK</sequence>
<evidence type="ECO:0000313" key="2">
    <source>
        <dbReference type="Proteomes" id="UP000004440"/>
    </source>
</evidence>
<dbReference type="InterPro" id="IPR013783">
    <property type="entry name" value="Ig-like_fold"/>
</dbReference>
<evidence type="ECO:0000313" key="1">
    <source>
        <dbReference type="EMBL" id="EGP94288.1"/>
    </source>
</evidence>
<dbReference type="STRING" id="1001994.MY1_1534"/>
<accession>F9CU87</accession>
<name>F9CU87_9ARCH</name>
<proteinExistence type="predicted"/>
<protein>
    <submittedName>
        <fullName evidence="1">A2M N domain containing protein</fullName>
    </submittedName>
</protein>
<organism evidence="1 2">
    <name type="scientific">Nitrosarchaeum koreense MY1</name>
    <dbReference type="NCBI Taxonomy" id="1001994"/>
    <lineage>
        <taxon>Archaea</taxon>
        <taxon>Nitrososphaerota</taxon>
        <taxon>Nitrososphaeria</taxon>
        <taxon>Nitrosopumilales</taxon>
        <taxon>Nitrosopumilaceae</taxon>
        <taxon>Nitrosarchaeum</taxon>
    </lineage>
</organism>
<dbReference type="PATRIC" id="fig|1001994.6.peg.1516"/>
<keyword evidence="2" id="KW-1185">Reference proteome</keyword>
<reference evidence="1 2" key="1">
    <citation type="journal article" date="2011" name="J. Bacteriol.">
        <title>Genome Sequence of an Ammonia-Oxidizing Soil Archaeon, "Candidatus Nitrosoarchaeum koreensis" MY1.</title>
        <authorList>
            <person name="Kim B.K."/>
            <person name="Jung M.Y."/>
            <person name="Yu D.S."/>
            <person name="Park S.J."/>
            <person name="Oh T.K."/>
            <person name="Rhee S.K."/>
            <person name="Kim J.F."/>
        </authorList>
    </citation>
    <scope>NUCLEOTIDE SEQUENCE [LARGE SCALE GENOMIC DNA]</scope>
    <source>
        <strain evidence="1 2">MY1</strain>
    </source>
</reference>
<gene>
    <name evidence="1" type="ORF">MY1_1534</name>
</gene>
<dbReference type="Gene3D" id="2.60.40.10">
    <property type="entry name" value="Immunoglobulins"/>
    <property type="match status" value="2"/>
</dbReference>
<dbReference type="AlphaFoldDB" id="F9CU87"/>
<comment type="caution">
    <text evidence="1">The sequence shown here is derived from an EMBL/GenBank/DDBJ whole genome shotgun (WGS) entry which is preliminary data.</text>
</comment>
<dbReference type="EMBL" id="AFPU01000001">
    <property type="protein sequence ID" value="EGP94288.1"/>
    <property type="molecule type" value="Genomic_DNA"/>
</dbReference>